<sequence length="380" mass="43904">MYIPRTIEPLVKESLFENKVVTIYGPRQVGKTTLVKKIAADLNLPFIYLNCDESEVRNVLTGEDSSVKLKQLIGDNKLIVLDEAQRIKDIGLKLKLLIDNFPEQQVIATGSSSFELANEVVEPLTGRNVPFWLYPFSLQELTFIWDRLTLLQNLEQLMIYGSYPSIVLAKTLTEKEKNIKLLASDNLYRDIVKFQSLKNSQTVHKLLSALALQTGSEVSYHEVGELIGTSRQTAENYAEILEKSFILFKTLPFSRNFRKEVGKMRKVYFWDNGVRNAVIDSFQPLSLRLDIGALWENFIIGELKKRQVDILNSHSLHFWRTYDQQEIDLVEVVNGRLLATEIKWQKLKKTPPKAWAESYKDYSWNCVNKDNYLDYLLAKK</sequence>
<evidence type="ECO:0000313" key="3">
    <source>
        <dbReference type="Proteomes" id="UP000228508"/>
    </source>
</evidence>
<name>A0A2H0TLL5_9BACT</name>
<dbReference type="Proteomes" id="UP000228508">
    <property type="component" value="Unassembled WGS sequence"/>
</dbReference>
<dbReference type="SMART" id="SM00382">
    <property type="entry name" value="AAA"/>
    <property type="match status" value="1"/>
</dbReference>
<gene>
    <name evidence="2" type="ORF">COV26_00595</name>
</gene>
<dbReference type="PANTHER" id="PTHR43566">
    <property type="entry name" value="CONSERVED PROTEIN"/>
    <property type="match status" value="1"/>
</dbReference>
<dbReference type="Pfam" id="PF13635">
    <property type="entry name" value="DUF4143"/>
    <property type="match status" value="1"/>
</dbReference>
<comment type="caution">
    <text evidence="2">The sequence shown here is derived from an EMBL/GenBank/DDBJ whole genome shotgun (WGS) entry which is preliminary data.</text>
</comment>
<feature type="domain" description="AAA+ ATPase" evidence="1">
    <location>
        <begin position="17"/>
        <end position="127"/>
    </location>
</feature>
<dbReference type="InterPro" id="IPR003593">
    <property type="entry name" value="AAA+_ATPase"/>
</dbReference>
<proteinExistence type="predicted"/>
<dbReference type="PANTHER" id="PTHR43566:SF1">
    <property type="entry name" value="AAA+ ATPASE DOMAIN-CONTAINING PROTEIN"/>
    <property type="match status" value="1"/>
</dbReference>
<dbReference type="AlphaFoldDB" id="A0A2H0TLL5"/>
<protein>
    <recommendedName>
        <fullName evidence="1">AAA+ ATPase domain-containing protein</fullName>
    </recommendedName>
</protein>
<evidence type="ECO:0000313" key="2">
    <source>
        <dbReference type="EMBL" id="PIR73055.1"/>
    </source>
</evidence>
<dbReference type="CDD" id="cd00009">
    <property type="entry name" value="AAA"/>
    <property type="match status" value="1"/>
</dbReference>
<reference evidence="3" key="1">
    <citation type="submission" date="2017-09" db="EMBL/GenBank/DDBJ databases">
        <title>Depth-based differentiation of microbial function through sediment-hosted aquifers and enrichment of novel symbionts in the deep terrestrial subsurface.</title>
        <authorList>
            <person name="Probst A.J."/>
            <person name="Ladd B."/>
            <person name="Jarett J.K."/>
            <person name="Geller-Mcgrath D.E."/>
            <person name="Sieber C.M.K."/>
            <person name="Emerson J.B."/>
            <person name="Anantharaman K."/>
            <person name="Thomas B.C."/>
            <person name="Malmstrom R."/>
            <person name="Stieglmeier M."/>
            <person name="Klingl A."/>
            <person name="Woyke T."/>
            <person name="Ryan C.M."/>
            <person name="Banfield J.F."/>
        </authorList>
    </citation>
    <scope>NUCLEOTIDE SEQUENCE [LARGE SCALE GENOMIC DNA]</scope>
</reference>
<dbReference type="InterPro" id="IPR027417">
    <property type="entry name" value="P-loop_NTPase"/>
</dbReference>
<dbReference type="Pfam" id="PF13173">
    <property type="entry name" value="AAA_14"/>
    <property type="match status" value="1"/>
</dbReference>
<dbReference type="InterPro" id="IPR025420">
    <property type="entry name" value="DUF4143"/>
</dbReference>
<evidence type="ECO:0000259" key="1">
    <source>
        <dbReference type="SMART" id="SM00382"/>
    </source>
</evidence>
<dbReference type="SUPFAM" id="SSF52540">
    <property type="entry name" value="P-loop containing nucleoside triphosphate hydrolases"/>
    <property type="match status" value="1"/>
</dbReference>
<dbReference type="InterPro" id="IPR041682">
    <property type="entry name" value="AAA_14"/>
</dbReference>
<dbReference type="EMBL" id="PFCH01000011">
    <property type="protein sequence ID" value="PIR73055.1"/>
    <property type="molecule type" value="Genomic_DNA"/>
</dbReference>
<dbReference type="Gene3D" id="3.40.50.300">
    <property type="entry name" value="P-loop containing nucleotide triphosphate hydrolases"/>
    <property type="match status" value="1"/>
</dbReference>
<accession>A0A2H0TLL5</accession>
<organism evidence="2 3">
    <name type="scientific">Candidatus Nealsonbacteria bacterium CG10_big_fil_rev_8_21_14_0_10_36_23</name>
    <dbReference type="NCBI Taxonomy" id="1974709"/>
    <lineage>
        <taxon>Bacteria</taxon>
        <taxon>Candidatus Nealsoniibacteriota</taxon>
    </lineage>
</organism>